<dbReference type="GeneID" id="87104992"/>
<name>Q82TP7_NITEU</name>
<dbReference type="AlphaFoldDB" id="Q82TP7"/>
<organism evidence="2 3">
    <name type="scientific">Nitrosomonas europaea (strain ATCC 19718 / CIP 103999 / KCTC 2705 / NBRC 14298)</name>
    <dbReference type="NCBI Taxonomy" id="228410"/>
    <lineage>
        <taxon>Bacteria</taxon>
        <taxon>Pseudomonadati</taxon>
        <taxon>Pseudomonadota</taxon>
        <taxon>Betaproteobacteria</taxon>
        <taxon>Nitrosomonadales</taxon>
        <taxon>Nitrosomonadaceae</taxon>
        <taxon>Nitrosomonas</taxon>
    </lineage>
</organism>
<proteinExistence type="predicted"/>
<dbReference type="STRING" id="228410.NE1833"/>
<dbReference type="OrthoDB" id="9997at2"/>
<dbReference type="Proteomes" id="UP000001416">
    <property type="component" value="Chromosome"/>
</dbReference>
<dbReference type="KEGG" id="neu:NE1833"/>
<feature type="transmembrane region" description="Helical" evidence="1">
    <location>
        <begin position="6"/>
        <end position="27"/>
    </location>
</feature>
<evidence type="ECO:0000313" key="3">
    <source>
        <dbReference type="Proteomes" id="UP000001416"/>
    </source>
</evidence>
<dbReference type="HOGENOM" id="CLU_048873_0_0_4"/>
<protein>
    <submittedName>
        <fullName evidence="2">Uncharacterized protein</fullName>
    </submittedName>
</protein>
<keyword evidence="1" id="KW-0812">Transmembrane</keyword>
<sequence>MWKLLNLTGICTLILVVTLAIMTYLAIDSHPRIEREISITPEQIARAKDILDTHRYQVRPGTSATVRIQADDLDNALNYLAYHLAQGHAKVTMHDKSAQIQLSLPIPPGMITGYLNLQATLTEGKSFPELSSVSIGKIQIPDILAGQLTEKLLAWLQTASPDARAGLDAFRKLRFSRNEVAISYFWKGWGIDKASYSPVSLPFFDRQALDKLSHYHHFLNEQNRKRVSHTITLSEILTQIMQETVRHSPNGNVLEEFRAAILVTAFHVVQFPLRLVIPETADWPDPVRINVTLDGRNDLAMHFMASAVITAYSDTTLSNAIGLYKELEDSRSGSGFSFNDLMADRSGTRFAEKAMASQDSARRMRNIILAGIHDTDLIPHWSDLPEHMSETAFKARFGSTSSPRYHEMMDKIEQRVASLKWLRY</sequence>
<gene>
    <name evidence="2" type="ordered locus">NE1833</name>
</gene>
<dbReference type="RefSeq" id="WP_011112375.1">
    <property type="nucleotide sequence ID" value="NC_004757.1"/>
</dbReference>
<reference evidence="2 3" key="1">
    <citation type="journal article" date="2003" name="J. Bacteriol.">
        <title>Complete genome sequence of the ammonia-oxidizing bacterium and obligate chemolithoautotroph Nitrosomonas europaea.</title>
        <authorList>
            <person name="Chain P."/>
            <person name="Lamerdin J."/>
            <person name="Larimer F."/>
            <person name="Regala W."/>
            <person name="Land M."/>
            <person name="Hauser L."/>
            <person name="Hooper A."/>
            <person name="Klotz M."/>
            <person name="Norton J."/>
            <person name="Sayavedra-Soto L."/>
            <person name="Arciero D."/>
            <person name="Hommes N."/>
            <person name="Whittaker M."/>
            <person name="Arp D."/>
        </authorList>
    </citation>
    <scope>NUCLEOTIDE SEQUENCE [LARGE SCALE GENOMIC DNA]</scope>
    <source>
        <strain evidence="3">ATCC 19718 / CIP 103999 / KCTC 2705 / NBRC 14298</strain>
    </source>
</reference>
<dbReference type="eggNOG" id="COG5544">
    <property type="taxonomic scope" value="Bacteria"/>
</dbReference>
<accession>Q82TP7</accession>
<dbReference type="EMBL" id="AL954747">
    <property type="protein sequence ID" value="CAD85744.1"/>
    <property type="molecule type" value="Genomic_DNA"/>
</dbReference>
<evidence type="ECO:0000256" key="1">
    <source>
        <dbReference type="SAM" id="Phobius"/>
    </source>
</evidence>
<keyword evidence="1" id="KW-1133">Transmembrane helix</keyword>
<keyword evidence="3" id="KW-1185">Reference proteome</keyword>
<keyword evidence="1" id="KW-0472">Membrane</keyword>
<evidence type="ECO:0000313" key="2">
    <source>
        <dbReference type="EMBL" id="CAD85744.1"/>
    </source>
</evidence>